<proteinExistence type="predicted"/>
<dbReference type="EMBL" id="GDHC01003842">
    <property type="protein sequence ID" value="JAQ14787.1"/>
    <property type="molecule type" value="Transcribed_RNA"/>
</dbReference>
<protein>
    <submittedName>
        <fullName evidence="2">Uncharacterized protein</fullName>
    </submittedName>
</protein>
<accession>A0A0A9YR08</accession>
<dbReference type="EMBL" id="GBHO01009005">
    <property type="protein sequence ID" value="JAG34599.1"/>
    <property type="molecule type" value="Transcribed_RNA"/>
</dbReference>
<feature type="region of interest" description="Disordered" evidence="1">
    <location>
        <begin position="23"/>
        <end position="66"/>
    </location>
</feature>
<dbReference type="AlphaFoldDB" id="A0A0A9YR08"/>
<reference evidence="2" key="1">
    <citation type="journal article" date="2014" name="PLoS ONE">
        <title>Transcriptome-Based Identification of ABC Transporters in the Western Tarnished Plant Bug Lygus hesperus.</title>
        <authorList>
            <person name="Hull J.J."/>
            <person name="Chaney K."/>
            <person name="Geib S.M."/>
            <person name="Fabrick J.A."/>
            <person name="Brent C.S."/>
            <person name="Walsh D."/>
            <person name="Lavine L.C."/>
        </authorList>
    </citation>
    <scope>NUCLEOTIDE SEQUENCE</scope>
</reference>
<evidence type="ECO:0000256" key="1">
    <source>
        <dbReference type="SAM" id="MobiDB-lite"/>
    </source>
</evidence>
<reference evidence="3" key="3">
    <citation type="journal article" date="2016" name="Gigascience">
        <title>De novo construction of an expanded transcriptome assembly for the western tarnished plant bug, Lygus hesperus.</title>
        <authorList>
            <person name="Tassone E.E."/>
            <person name="Geib S.M."/>
            <person name="Hall B."/>
            <person name="Fabrick J.A."/>
            <person name="Brent C.S."/>
            <person name="Hull J.J."/>
        </authorList>
    </citation>
    <scope>NUCLEOTIDE SEQUENCE</scope>
</reference>
<evidence type="ECO:0000313" key="2">
    <source>
        <dbReference type="EMBL" id="JAG34599.1"/>
    </source>
</evidence>
<sequence length="136" mass="15565">MSGKSLEKKLKLGQCGERYFDHFSSRGGVNSSPFRASDANGSDDGRKNDNMDDDDDGISSYKNNVEDEDDDELYMIHASSEYLSLLQKRHDILQARRSTQKLVLLQLFDNAINELQCFDVKVHFPLRYCEDSVNFT</sequence>
<evidence type="ECO:0000313" key="3">
    <source>
        <dbReference type="EMBL" id="JAQ14787.1"/>
    </source>
</evidence>
<gene>
    <name evidence="2" type="ORF">CM83_22819</name>
    <name evidence="3" type="ORF">g.20590</name>
</gene>
<organism evidence="2">
    <name type="scientific">Lygus hesperus</name>
    <name type="common">Western plant bug</name>
    <dbReference type="NCBI Taxonomy" id="30085"/>
    <lineage>
        <taxon>Eukaryota</taxon>
        <taxon>Metazoa</taxon>
        <taxon>Ecdysozoa</taxon>
        <taxon>Arthropoda</taxon>
        <taxon>Hexapoda</taxon>
        <taxon>Insecta</taxon>
        <taxon>Pterygota</taxon>
        <taxon>Neoptera</taxon>
        <taxon>Paraneoptera</taxon>
        <taxon>Hemiptera</taxon>
        <taxon>Heteroptera</taxon>
        <taxon>Panheteroptera</taxon>
        <taxon>Cimicomorpha</taxon>
        <taxon>Miridae</taxon>
        <taxon>Mirini</taxon>
        <taxon>Lygus</taxon>
    </lineage>
</organism>
<reference evidence="2" key="2">
    <citation type="submission" date="2014-07" db="EMBL/GenBank/DDBJ databases">
        <authorList>
            <person name="Hull J."/>
        </authorList>
    </citation>
    <scope>NUCLEOTIDE SEQUENCE</scope>
</reference>
<name>A0A0A9YR08_LYGHE</name>